<evidence type="ECO:0000256" key="12">
    <source>
        <dbReference type="ARBA" id="ARBA00023049"/>
    </source>
</evidence>
<keyword evidence="10" id="KW-0378">Hydrolase</keyword>
<comment type="function">
    <text evidence="19">Cleaves C-terminal arginine or lysine residues from biologically active peptides such as kinins or anaphylatoxins in the circulation thereby regulating their activities. Down-regulates fibrinolysis by removing C-terminal lysine residues from fibrin that has already been partially degraded by plasmin.</text>
</comment>
<dbReference type="GO" id="GO:0042730">
    <property type="term" value="P:fibrinolysis"/>
    <property type="evidence" value="ECO:0007669"/>
    <property type="project" value="UniProtKB-KW"/>
</dbReference>
<dbReference type="EMBL" id="VXBP01007635">
    <property type="protein sequence ID" value="NXO01060.1"/>
    <property type="molecule type" value="Genomic_DNA"/>
</dbReference>
<feature type="non-terminal residue" evidence="26">
    <location>
        <position position="401"/>
    </location>
</feature>
<evidence type="ECO:0000256" key="3">
    <source>
        <dbReference type="ARBA" id="ARBA00005988"/>
    </source>
</evidence>
<dbReference type="GO" id="GO:0007596">
    <property type="term" value="P:blood coagulation"/>
    <property type="evidence" value="ECO:0007669"/>
    <property type="project" value="UniProtKB-KW"/>
</dbReference>
<evidence type="ECO:0000256" key="7">
    <source>
        <dbReference type="ARBA" id="ARBA00022696"/>
    </source>
</evidence>
<dbReference type="GO" id="GO:0004181">
    <property type="term" value="F:metallocarboxypeptidase activity"/>
    <property type="evidence" value="ECO:0007669"/>
    <property type="project" value="InterPro"/>
</dbReference>
<keyword evidence="12" id="KW-0482">Metalloprotease</keyword>
<dbReference type="Pfam" id="PF02244">
    <property type="entry name" value="Propep_M14"/>
    <property type="match status" value="1"/>
</dbReference>
<dbReference type="GO" id="GO:0005615">
    <property type="term" value="C:extracellular space"/>
    <property type="evidence" value="ECO:0007669"/>
    <property type="project" value="TreeGrafter"/>
</dbReference>
<dbReference type="AlphaFoldDB" id="A0A7L1NN96"/>
<comment type="subcellular location">
    <subcellularLocation>
        <location evidence="2">Secreted</location>
    </subcellularLocation>
</comment>
<feature type="active site" description="Proton donor/acceptor" evidence="24">
    <location>
        <position position="363"/>
    </location>
</feature>
<evidence type="ECO:0000256" key="9">
    <source>
        <dbReference type="ARBA" id="ARBA00022729"/>
    </source>
</evidence>
<evidence type="ECO:0000256" key="2">
    <source>
        <dbReference type="ARBA" id="ARBA00004613"/>
    </source>
</evidence>
<dbReference type="Proteomes" id="UP000565785">
    <property type="component" value="Unassembled WGS sequence"/>
</dbReference>
<evidence type="ECO:0000256" key="19">
    <source>
        <dbReference type="ARBA" id="ARBA00053927"/>
    </source>
</evidence>
<dbReference type="OrthoDB" id="3626597at2759"/>
<sequence length="401" mass="46440">FFRDEVLWALPQTDGQVEALQNLLNTTEVILWQPVVVENIQKDREVHFYIRSSSTNSIKAQLRELPIQYKVLMEDVQALIEKQTINDTVNPRSSSSYYENYHSMKEIYRWMEEVVRVHSDLLQKIYIGASYEKRPLYVLKLSKTQENSKSAIWIDCGIHAREWISPAFCLWFIGHAIYVREKDQILTTLLEHFDFYVMPVINVDGYEYTWSHPSNRLWRKSRSSHGNSKCVGTDMNRNFDAQWCGKGASAYECHETYCGPYPESEPEVKAVARFIRDHKDIIKAYITMHSYSQMVLFPYSYTTDKSKDHDELDSLAKKAAKAIKRTTKKIYRPGAGAQTIYLAPGGSDDWAYDLGIKYSFTIELRDTGTYGFLLPPHEIKPTCLEALSAVKEIAKHVLQNL</sequence>
<gene>
    <name evidence="26" type="primary">Cpb2</name>
    <name evidence="26" type="ORF">RHICYA_R02351</name>
</gene>
<keyword evidence="15" id="KW-1015">Disulfide bond</keyword>
<keyword evidence="17" id="KW-0280">Fibrinolysis</keyword>
<dbReference type="PANTHER" id="PTHR11705:SF17">
    <property type="entry name" value="CARBOXYPEPTIDASE B2"/>
    <property type="match status" value="1"/>
</dbReference>
<dbReference type="SUPFAM" id="SSF54897">
    <property type="entry name" value="Protease propeptides/inhibitors"/>
    <property type="match status" value="1"/>
</dbReference>
<organism evidence="26 27">
    <name type="scientific">Rhinopomastus cyanomelas</name>
    <name type="common">Common scimitarbill</name>
    <dbReference type="NCBI Taxonomy" id="113115"/>
    <lineage>
        <taxon>Eukaryota</taxon>
        <taxon>Metazoa</taxon>
        <taxon>Chordata</taxon>
        <taxon>Craniata</taxon>
        <taxon>Vertebrata</taxon>
        <taxon>Euteleostomi</taxon>
        <taxon>Archelosauria</taxon>
        <taxon>Archosauria</taxon>
        <taxon>Dinosauria</taxon>
        <taxon>Saurischia</taxon>
        <taxon>Theropoda</taxon>
        <taxon>Coelurosauria</taxon>
        <taxon>Aves</taxon>
        <taxon>Neognathae</taxon>
        <taxon>Neoaves</taxon>
        <taxon>Telluraves</taxon>
        <taxon>Coraciimorphae</taxon>
        <taxon>Bucerotiformes</taxon>
        <taxon>Rhinopomastidae</taxon>
        <taxon>Rhinopomastus</taxon>
    </lineage>
</organism>
<evidence type="ECO:0000313" key="27">
    <source>
        <dbReference type="Proteomes" id="UP000565785"/>
    </source>
</evidence>
<evidence type="ECO:0000256" key="24">
    <source>
        <dbReference type="PROSITE-ProRule" id="PRU01379"/>
    </source>
</evidence>
<dbReference type="InterPro" id="IPR000834">
    <property type="entry name" value="Peptidase_M14"/>
</dbReference>
<dbReference type="FunFam" id="3.40.630.10:FF:000084">
    <property type="entry name" value="Carboxypeptidase B2"/>
    <property type="match status" value="1"/>
</dbReference>
<evidence type="ECO:0000256" key="22">
    <source>
        <dbReference type="ARBA" id="ARBA00075534"/>
    </source>
</evidence>
<evidence type="ECO:0000256" key="13">
    <source>
        <dbReference type="ARBA" id="ARBA00023084"/>
    </source>
</evidence>
<evidence type="ECO:0000256" key="21">
    <source>
        <dbReference type="ARBA" id="ARBA00070087"/>
    </source>
</evidence>
<keyword evidence="13" id="KW-0094">Blood coagulation</keyword>
<feature type="non-terminal residue" evidence="26">
    <location>
        <position position="1"/>
    </location>
</feature>
<evidence type="ECO:0000256" key="6">
    <source>
        <dbReference type="ARBA" id="ARBA00022670"/>
    </source>
</evidence>
<name>A0A7L1NN96_RHICY</name>
<dbReference type="SMART" id="SM00631">
    <property type="entry name" value="Zn_pept"/>
    <property type="match status" value="1"/>
</dbReference>
<dbReference type="CDD" id="cd06246">
    <property type="entry name" value="M14_CPB2"/>
    <property type="match status" value="1"/>
</dbReference>
<dbReference type="InterPro" id="IPR036990">
    <property type="entry name" value="M14A-like_propep"/>
</dbReference>
<dbReference type="PROSITE" id="PS00133">
    <property type="entry name" value="CARBOXYPEPT_ZN_2"/>
    <property type="match status" value="1"/>
</dbReference>
<dbReference type="Pfam" id="PF00246">
    <property type="entry name" value="Peptidase_M14"/>
    <property type="match status" value="1"/>
</dbReference>
<keyword evidence="4" id="KW-0964">Secreted</keyword>
<keyword evidence="5 26" id="KW-0121">Carboxypeptidase</keyword>
<keyword evidence="14" id="KW-0865">Zymogen</keyword>
<proteinExistence type="inferred from homology"/>
<comment type="similarity">
    <text evidence="3 24">Belongs to the peptidase M14 family.</text>
</comment>
<evidence type="ECO:0000256" key="17">
    <source>
        <dbReference type="ARBA" id="ARBA00023281"/>
    </source>
</evidence>
<evidence type="ECO:0000256" key="23">
    <source>
        <dbReference type="ARBA" id="ARBA00078332"/>
    </source>
</evidence>
<evidence type="ECO:0000256" key="4">
    <source>
        <dbReference type="ARBA" id="ARBA00022525"/>
    </source>
</evidence>
<comment type="caution">
    <text evidence="26">The sequence shown here is derived from an EMBL/GenBank/DDBJ whole genome shotgun (WGS) entry which is preliminary data.</text>
</comment>
<keyword evidence="16" id="KW-0325">Glycoprotein</keyword>
<evidence type="ECO:0000256" key="14">
    <source>
        <dbReference type="ARBA" id="ARBA00023145"/>
    </source>
</evidence>
<comment type="catalytic activity">
    <reaction evidence="18">
        <text>Release of C-terminal Arg and Lys from a polypeptide.</text>
        <dbReference type="EC" id="3.4.17.20"/>
    </reaction>
</comment>
<accession>A0A7L1NN96</accession>
<dbReference type="PRINTS" id="PR00765">
    <property type="entry name" value="CRBOXYPTASEA"/>
</dbReference>
<dbReference type="EC" id="3.4.17.20" evidence="20"/>
<dbReference type="Gene3D" id="3.40.630.10">
    <property type="entry name" value="Zn peptidases"/>
    <property type="match status" value="1"/>
</dbReference>
<evidence type="ECO:0000256" key="16">
    <source>
        <dbReference type="ARBA" id="ARBA00023180"/>
    </source>
</evidence>
<keyword evidence="7" id="KW-0356">Hemostasis</keyword>
<dbReference type="PROSITE" id="PS52035">
    <property type="entry name" value="PEPTIDASE_M14"/>
    <property type="match status" value="1"/>
</dbReference>
<evidence type="ECO:0000256" key="5">
    <source>
        <dbReference type="ARBA" id="ARBA00022645"/>
    </source>
</evidence>
<keyword evidence="8" id="KW-0479">Metal-binding</keyword>
<evidence type="ECO:0000256" key="1">
    <source>
        <dbReference type="ARBA" id="ARBA00001947"/>
    </source>
</evidence>
<dbReference type="InterPro" id="IPR033849">
    <property type="entry name" value="CPB2"/>
</dbReference>
<dbReference type="PANTHER" id="PTHR11705">
    <property type="entry name" value="PROTEASE FAMILY M14 CARBOXYPEPTIDASE A,B"/>
    <property type="match status" value="1"/>
</dbReference>
<comment type="cofactor">
    <cofactor evidence="1">
        <name>Zn(2+)</name>
        <dbReference type="ChEBI" id="CHEBI:29105"/>
    </cofactor>
</comment>
<dbReference type="SUPFAM" id="SSF53187">
    <property type="entry name" value="Zn-dependent exopeptidases"/>
    <property type="match status" value="1"/>
</dbReference>
<evidence type="ECO:0000256" key="11">
    <source>
        <dbReference type="ARBA" id="ARBA00022833"/>
    </source>
</evidence>
<reference evidence="26 27" key="1">
    <citation type="submission" date="2019-09" db="EMBL/GenBank/DDBJ databases">
        <title>Bird 10,000 Genomes (B10K) Project - Family phase.</title>
        <authorList>
            <person name="Zhang G."/>
        </authorList>
    </citation>
    <scope>NUCLEOTIDE SEQUENCE [LARGE SCALE GENOMIC DNA]</scope>
    <source>
        <strain evidence="26">B10K-DU-002-35</strain>
        <tissue evidence="26">Muscle</tissue>
    </source>
</reference>
<evidence type="ECO:0000256" key="10">
    <source>
        <dbReference type="ARBA" id="ARBA00022801"/>
    </source>
</evidence>
<keyword evidence="11" id="KW-0862">Zinc</keyword>
<evidence type="ECO:0000313" key="26">
    <source>
        <dbReference type="EMBL" id="NXO01060.1"/>
    </source>
</evidence>
<dbReference type="InterPro" id="IPR003146">
    <property type="entry name" value="M14A_act_pep"/>
</dbReference>
<keyword evidence="27" id="KW-1185">Reference proteome</keyword>
<dbReference type="FunFam" id="3.30.70.340:FF:000003">
    <property type="entry name" value="Carboxypeptidase B2"/>
    <property type="match status" value="1"/>
</dbReference>
<evidence type="ECO:0000256" key="8">
    <source>
        <dbReference type="ARBA" id="ARBA00022723"/>
    </source>
</evidence>
<evidence type="ECO:0000259" key="25">
    <source>
        <dbReference type="PROSITE" id="PS52035"/>
    </source>
</evidence>
<protein>
    <recommendedName>
        <fullName evidence="21">Carboxypeptidase B2</fullName>
        <ecNumber evidence="20">3.4.17.20</ecNumber>
    </recommendedName>
    <alternativeName>
        <fullName evidence="23">Carboxypeptidase U</fullName>
    </alternativeName>
    <alternativeName>
        <fullName evidence="22">Thrombin-activable fibrinolysis inhibitor</fullName>
    </alternativeName>
</protein>
<evidence type="ECO:0000256" key="15">
    <source>
        <dbReference type="ARBA" id="ARBA00023157"/>
    </source>
</evidence>
<evidence type="ECO:0000256" key="18">
    <source>
        <dbReference type="ARBA" id="ARBA00050711"/>
    </source>
</evidence>
<dbReference type="GO" id="GO:0006508">
    <property type="term" value="P:proteolysis"/>
    <property type="evidence" value="ECO:0007669"/>
    <property type="project" value="UniProtKB-KW"/>
</dbReference>
<keyword evidence="9" id="KW-0732">Signal</keyword>
<evidence type="ECO:0000256" key="20">
    <source>
        <dbReference type="ARBA" id="ARBA00066563"/>
    </source>
</evidence>
<dbReference type="InterPro" id="IPR057247">
    <property type="entry name" value="CARBOXYPEPT_ZN_2"/>
</dbReference>
<keyword evidence="6" id="KW-0645">Protease</keyword>
<feature type="domain" description="Peptidase M14" evidence="25">
    <location>
        <begin position="100"/>
        <end position="397"/>
    </location>
</feature>
<dbReference type="GO" id="GO:0008270">
    <property type="term" value="F:zinc ion binding"/>
    <property type="evidence" value="ECO:0007669"/>
    <property type="project" value="InterPro"/>
</dbReference>
<dbReference type="Gene3D" id="3.30.70.340">
    <property type="entry name" value="Metallocarboxypeptidase-like"/>
    <property type="match status" value="1"/>
</dbReference>